<comment type="caution">
    <text evidence="15">The sequence shown here is derived from an EMBL/GenBank/DDBJ whole genome shotgun (WGS) entry which is preliminary data.</text>
</comment>
<dbReference type="InterPro" id="IPR011815">
    <property type="entry name" value="PBP_1c"/>
</dbReference>
<dbReference type="Proteomes" id="UP000076661">
    <property type="component" value="Unassembled WGS sequence"/>
</dbReference>
<dbReference type="InterPro" id="IPR036950">
    <property type="entry name" value="PBP_transglycosylase"/>
</dbReference>
<evidence type="ECO:0000259" key="14">
    <source>
        <dbReference type="Pfam" id="PF00912"/>
    </source>
</evidence>
<dbReference type="SUPFAM" id="SSF53955">
    <property type="entry name" value="Lysozyme-like"/>
    <property type="match status" value="1"/>
</dbReference>
<gene>
    <name evidence="15" type="ORF">N478_16610</name>
</gene>
<evidence type="ECO:0000313" key="15">
    <source>
        <dbReference type="EMBL" id="KZN67844.1"/>
    </source>
</evidence>
<dbReference type="UniPathway" id="UPA00219"/>
<proteinExistence type="inferred from homology"/>
<dbReference type="GO" id="GO:0008955">
    <property type="term" value="F:peptidoglycan glycosyltransferase activity"/>
    <property type="evidence" value="ECO:0007669"/>
    <property type="project" value="UniProtKB-EC"/>
</dbReference>
<comment type="catalytic activity">
    <reaction evidence="11">
        <text>[GlcNAc-(1-&gt;4)-Mur2Ac(oyl-L-Ala-gamma-D-Glu-L-Lys-D-Ala-D-Ala)](n)-di-trans,octa-cis-undecaprenyl diphosphate + beta-D-GlcNAc-(1-&gt;4)-Mur2Ac(oyl-L-Ala-gamma-D-Glu-L-Lys-D-Ala-D-Ala)-di-trans,octa-cis-undecaprenyl diphosphate = [GlcNAc-(1-&gt;4)-Mur2Ac(oyl-L-Ala-gamma-D-Glu-L-Lys-D-Ala-D-Ala)](n+1)-di-trans,octa-cis-undecaprenyl diphosphate + di-trans,octa-cis-undecaprenyl diphosphate + H(+)</text>
        <dbReference type="Rhea" id="RHEA:23708"/>
        <dbReference type="Rhea" id="RHEA-COMP:9602"/>
        <dbReference type="Rhea" id="RHEA-COMP:9603"/>
        <dbReference type="ChEBI" id="CHEBI:15378"/>
        <dbReference type="ChEBI" id="CHEBI:58405"/>
        <dbReference type="ChEBI" id="CHEBI:60033"/>
        <dbReference type="ChEBI" id="CHEBI:78435"/>
        <dbReference type="EC" id="2.4.99.28"/>
    </reaction>
</comment>
<dbReference type="InterPro" id="IPR012338">
    <property type="entry name" value="Beta-lactam/transpept-like"/>
</dbReference>
<protein>
    <recommendedName>
        <fullName evidence="10">peptidoglycan glycosyltransferase</fullName>
        <ecNumber evidence="10">2.4.99.28</ecNumber>
    </recommendedName>
</protein>
<evidence type="ECO:0000256" key="3">
    <source>
        <dbReference type="ARBA" id="ARBA00007739"/>
    </source>
</evidence>
<dbReference type="InterPro" id="IPR023346">
    <property type="entry name" value="Lysozyme-like_dom_sf"/>
</dbReference>
<dbReference type="PATRIC" id="fig|1365257.3.peg.1741"/>
<reference evidence="15 16" key="1">
    <citation type="submission" date="2013-07" db="EMBL/GenBank/DDBJ databases">
        <title>Comparative Genomic and Metabolomic Analysis of Twelve Strains of Pseudoalteromonas luteoviolacea.</title>
        <authorList>
            <person name="Vynne N.G."/>
            <person name="Mansson M."/>
            <person name="Gram L."/>
        </authorList>
    </citation>
    <scope>NUCLEOTIDE SEQUENCE [LARGE SCALE GENOMIC DNA]</scope>
    <source>
        <strain evidence="15 16">S4060-1</strain>
    </source>
</reference>
<dbReference type="InterPro" id="IPR050396">
    <property type="entry name" value="Glycosyltr_51/Transpeptidase"/>
</dbReference>
<keyword evidence="12" id="KW-0812">Transmembrane</keyword>
<evidence type="ECO:0000256" key="11">
    <source>
        <dbReference type="ARBA" id="ARBA00049902"/>
    </source>
</evidence>
<dbReference type="EMBL" id="AUXX01000011">
    <property type="protein sequence ID" value="KZN67844.1"/>
    <property type="molecule type" value="Genomic_DNA"/>
</dbReference>
<dbReference type="EC" id="2.4.99.28" evidence="10"/>
<dbReference type="PANTHER" id="PTHR32282">
    <property type="entry name" value="BINDING PROTEIN TRANSPEPTIDASE, PUTATIVE-RELATED"/>
    <property type="match status" value="1"/>
</dbReference>
<keyword evidence="4" id="KW-0121">Carboxypeptidase</keyword>
<evidence type="ECO:0000256" key="4">
    <source>
        <dbReference type="ARBA" id="ARBA00022645"/>
    </source>
</evidence>
<keyword evidence="9" id="KW-0511">Multifunctional enzyme</keyword>
<organism evidence="15 16">
    <name type="scientific">Pseudoalteromonas luteoviolacea S4060-1</name>
    <dbReference type="NCBI Taxonomy" id="1365257"/>
    <lineage>
        <taxon>Bacteria</taxon>
        <taxon>Pseudomonadati</taxon>
        <taxon>Pseudomonadota</taxon>
        <taxon>Gammaproteobacteria</taxon>
        <taxon>Alteromonadales</taxon>
        <taxon>Pseudoalteromonadaceae</taxon>
        <taxon>Pseudoalteromonas</taxon>
    </lineage>
</organism>
<comment type="pathway">
    <text evidence="1">Cell wall biogenesis; peptidoglycan biosynthesis.</text>
</comment>
<keyword evidence="12" id="KW-1133">Transmembrane helix</keyword>
<dbReference type="GO" id="GO:0009252">
    <property type="term" value="P:peptidoglycan biosynthetic process"/>
    <property type="evidence" value="ECO:0007669"/>
    <property type="project" value="UniProtKB-UniPathway"/>
</dbReference>
<evidence type="ECO:0000256" key="7">
    <source>
        <dbReference type="ARBA" id="ARBA00022679"/>
    </source>
</evidence>
<sequence>MIIKKIFVAISFVLFMLIMVSIAWFITHPLPPIYPDGPATRITANDHVTLRAFGDAKGVHRYHIESKDVNSFYLKALLHYEDRWFYYHYGVNPLSLFRAAGQWIMHGKIISGGSTLTMQVARLIDPHDRTITGKLHQIARAVQLEWYYSKDEILNFYLNLAPFGGNIEGVAAASIKYFGKHPKLLNKNEAALLVVLPQQPSRYRPDRYKDKAKAMRNKVLARLQGGHLINAAQLDLLVDEPIQLFTRTPPPLAPLLSRYLKSQHPKNHTINTTIDFELQSRLNTMMKRISGQLPRKASAAAVIVQNRSAEVIAYQGSVNFSDLSRFAHVDMARAIRSPGSTLKPFIYGQALDMGLIHSKSLLSDVPSNFNGYKPQNLNGYFSGPVSAEQALQKSLNVPAIQLLNRITPQRFEEKLAAANIHLIHQDANLAVGLGGTGTNLITLAKLYRALANHGKVTKLRTLKTDKVQLPLGNQPQPEASTILSPESSWILFQMLSSQSAPDRVIPSIRRKIAWKTGTSYGYRDFWSVGVSPDYTVAVWVGRPDASPMLGYLGATQAAPIMFDAFDLLPEDQNPLAKPAGVQQTLICWPSGRALAQVQPEDCKEQHLAFTINGMTPPSMDLYGSFTVSSQWPSKLAQWLMSEKAIQPSMLLNQFAAPPTITSLKSGQHYYRSQLDMLPLTSSHTEKTQWFINHKPIAEPQLHLSDYLGETVVSACIDTHCDKHTIFIHP</sequence>
<evidence type="ECO:0000256" key="10">
    <source>
        <dbReference type="ARBA" id="ARBA00044770"/>
    </source>
</evidence>
<evidence type="ECO:0000256" key="1">
    <source>
        <dbReference type="ARBA" id="ARBA00004752"/>
    </source>
</evidence>
<dbReference type="GO" id="GO:0008658">
    <property type="term" value="F:penicillin binding"/>
    <property type="evidence" value="ECO:0007669"/>
    <property type="project" value="InterPro"/>
</dbReference>
<feature type="domain" description="Penicillin-binding protein transpeptidase" evidence="13">
    <location>
        <begin position="300"/>
        <end position="560"/>
    </location>
</feature>
<evidence type="ECO:0000259" key="13">
    <source>
        <dbReference type="Pfam" id="PF00905"/>
    </source>
</evidence>
<keyword evidence="12" id="KW-0472">Membrane</keyword>
<keyword evidence="5" id="KW-0645">Protease</keyword>
<evidence type="ECO:0000256" key="2">
    <source>
        <dbReference type="ARBA" id="ARBA00007090"/>
    </source>
</evidence>
<dbReference type="GO" id="GO:0030288">
    <property type="term" value="C:outer membrane-bounded periplasmic space"/>
    <property type="evidence" value="ECO:0007669"/>
    <property type="project" value="TreeGrafter"/>
</dbReference>
<evidence type="ECO:0000313" key="16">
    <source>
        <dbReference type="Proteomes" id="UP000076661"/>
    </source>
</evidence>
<keyword evidence="8" id="KW-0378">Hydrolase</keyword>
<keyword evidence="6" id="KW-0328">Glycosyltransferase</keyword>
<dbReference type="PANTHER" id="PTHR32282:SF15">
    <property type="entry name" value="PENICILLIN-BINDING PROTEIN 1C"/>
    <property type="match status" value="1"/>
</dbReference>
<dbReference type="Gene3D" id="1.10.3810.10">
    <property type="entry name" value="Biosynthetic peptidoglycan transglycosylase-like"/>
    <property type="match status" value="1"/>
</dbReference>
<evidence type="ECO:0000256" key="6">
    <source>
        <dbReference type="ARBA" id="ARBA00022676"/>
    </source>
</evidence>
<evidence type="ECO:0000256" key="12">
    <source>
        <dbReference type="SAM" id="Phobius"/>
    </source>
</evidence>
<dbReference type="AlphaFoldDB" id="A0A161YXT3"/>
<dbReference type="InterPro" id="IPR001460">
    <property type="entry name" value="PCN-bd_Tpept"/>
</dbReference>
<evidence type="ECO:0000256" key="5">
    <source>
        <dbReference type="ARBA" id="ARBA00022670"/>
    </source>
</evidence>
<accession>A0A161YXT3</accession>
<keyword evidence="7" id="KW-0808">Transferase</keyword>
<dbReference type="GO" id="GO:0006508">
    <property type="term" value="P:proteolysis"/>
    <property type="evidence" value="ECO:0007669"/>
    <property type="project" value="UniProtKB-KW"/>
</dbReference>
<feature type="transmembrane region" description="Helical" evidence="12">
    <location>
        <begin position="7"/>
        <end position="26"/>
    </location>
</feature>
<dbReference type="RefSeq" id="WP_231101453.1">
    <property type="nucleotide sequence ID" value="NZ_AUXX01000011.1"/>
</dbReference>
<evidence type="ECO:0000256" key="9">
    <source>
        <dbReference type="ARBA" id="ARBA00023268"/>
    </source>
</evidence>
<dbReference type="NCBIfam" id="TIGR02073">
    <property type="entry name" value="PBP_1c"/>
    <property type="match status" value="1"/>
</dbReference>
<dbReference type="InterPro" id="IPR001264">
    <property type="entry name" value="Glyco_trans_51"/>
</dbReference>
<dbReference type="SUPFAM" id="SSF56601">
    <property type="entry name" value="beta-lactamase/transpeptidase-like"/>
    <property type="match status" value="1"/>
</dbReference>
<dbReference type="Gene3D" id="3.40.710.10">
    <property type="entry name" value="DD-peptidase/beta-lactamase superfamily"/>
    <property type="match status" value="1"/>
</dbReference>
<comment type="similarity">
    <text evidence="3">In the N-terminal section; belongs to the glycosyltransferase 51 family.</text>
</comment>
<feature type="domain" description="Glycosyl transferase family 51" evidence="14">
    <location>
        <begin position="57"/>
        <end position="223"/>
    </location>
</feature>
<name>A0A161YXT3_9GAMM</name>
<dbReference type="Pfam" id="PF00905">
    <property type="entry name" value="Transpeptidase"/>
    <property type="match status" value="1"/>
</dbReference>
<dbReference type="Pfam" id="PF00912">
    <property type="entry name" value="Transgly"/>
    <property type="match status" value="1"/>
</dbReference>
<dbReference type="GO" id="GO:0004180">
    <property type="term" value="F:carboxypeptidase activity"/>
    <property type="evidence" value="ECO:0007669"/>
    <property type="project" value="UniProtKB-KW"/>
</dbReference>
<comment type="similarity">
    <text evidence="2">In the C-terminal section; belongs to the transpeptidase family.</text>
</comment>
<evidence type="ECO:0000256" key="8">
    <source>
        <dbReference type="ARBA" id="ARBA00022801"/>
    </source>
</evidence>